<keyword evidence="1" id="KW-1133">Transmembrane helix</keyword>
<comment type="caution">
    <text evidence="2">The sequence shown here is derived from an EMBL/GenBank/DDBJ whole genome shotgun (WGS) entry which is preliminary data.</text>
</comment>
<dbReference type="EMBL" id="QVFV01000006">
    <property type="protein sequence ID" value="RZM76150.1"/>
    <property type="molecule type" value="Genomic_DNA"/>
</dbReference>
<organism evidence="2 3">
    <name type="scientific">Leptolyngbya iicbica LK</name>
    <dbReference type="NCBI Taxonomy" id="2294035"/>
    <lineage>
        <taxon>Bacteria</taxon>
        <taxon>Bacillati</taxon>
        <taxon>Cyanobacteriota</taxon>
        <taxon>Cyanophyceae</taxon>
        <taxon>Leptolyngbyales</taxon>
        <taxon>Leptolyngbyaceae</taxon>
        <taxon>Leptolyngbya group</taxon>
        <taxon>Leptolyngbya</taxon>
        <taxon>Leptolyngbya iicbica</taxon>
    </lineage>
</organism>
<proteinExistence type="predicted"/>
<protein>
    <submittedName>
        <fullName evidence="2">Cytochrome oxidase subunit III</fullName>
    </submittedName>
</protein>
<reference evidence="2 3" key="1">
    <citation type="submission" date="2018-11" db="EMBL/GenBank/DDBJ databases">
        <title>Whole genome sequencing of an environmental sample.</title>
        <authorList>
            <person name="Sarangi A.N."/>
            <person name="Singh D."/>
            <person name="Tripathy S."/>
        </authorList>
    </citation>
    <scope>NUCLEOTIDE SEQUENCE [LARGE SCALE GENOMIC DNA]</scope>
    <source>
        <strain evidence="2 3">Lakshadweep</strain>
    </source>
</reference>
<feature type="transmembrane region" description="Helical" evidence="1">
    <location>
        <begin position="38"/>
        <end position="57"/>
    </location>
</feature>
<keyword evidence="1" id="KW-0812">Transmembrane</keyword>
<gene>
    <name evidence="2" type="ORF">DYY88_19940</name>
</gene>
<dbReference type="Proteomes" id="UP000292459">
    <property type="component" value="Unassembled WGS sequence"/>
</dbReference>
<feature type="transmembrane region" description="Helical" evidence="1">
    <location>
        <begin position="12"/>
        <end position="32"/>
    </location>
</feature>
<evidence type="ECO:0000313" key="3">
    <source>
        <dbReference type="Proteomes" id="UP000292459"/>
    </source>
</evidence>
<sequence length="59" mass="6461">MSPKPSNQKSFQIVGWLLFIASALCFTVSTWGNGDIPGTVGSLLFLIACFVFLWPLLRA</sequence>
<accession>A0A4Q7E6W1</accession>
<dbReference type="AlphaFoldDB" id="A0A4Q7E6W1"/>
<keyword evidence="3" id="KW-1185">Reference proteome</keyword>
<evidence type="ECO:0000256" key="1">
    <source>
        <dbReference type="SAM" id="Phobius"/>
    </source>
</evidence>
<keyword evidence="1" id="KW-0472">Membrane</keyword>
<name>A0A4Q7E6W1_9CYAN</name>
<dbReference type="OrthoDB" id="7745502at2"/>
<evidence type="ECO:0000313" key="2">
    <source>
        <dbReference type="EMBL" id="RZM76150.1"/>
    </source>
</evidence>